<dbReference type="Proteomes" id="UP000765845">
    <property type="component" value="Unassembled WGS sequence"/>
</dbReference>
<feature type="transmembrane region" description="Helical" evidence="1">
    <location>
        <begin position="249"/>
        <end position="270"/>
    </location>
</feature>
<evidence type="ECO:0000313" key="3">
    <source>
        <dbReference type="Proteomes" id="UP000765845"/>
    </source>
</evidence>
<keyword evidence="1" id="KW-0812">Transmembrane</keyword>
<keyword evidence="1" id="KW-0472">Membrane</keyword>
<keyword evidence="1" id="KW-1133">Transmembrane helix</keyword>
<comment type="caution">
    <text evidence="2">The sequence shown here is derived from an EMBL/GenBank/DDBJ whole genome shotgun (WGS) entry which is preliminary data.</text>
</comment>
<accession>A0ABX1GGW2</accession>
<name>A0ABX1GGW2_9GAMM</name>
<organism evidence="2 3">
    <name type="scientific">Spongiibacter thalassae</name>
    <dbReference type="NCBI Taxonomy" id="2721624"/>
    <lineage>
        <taxon>Bacteria</taxon>
        <taxon>Pseudomonadati</taxon>
        <taxon>Pseudomonadota</taxon>
        <taxon>Gammaproteobacteria</taxon>
        <taxon>Cellvibrionales</taxon>
        <taxon>Spongiibacteraceae</taxon>
        <taxon>Spongiibacter</taxon>
    </lineage>
</organism>
<feature type="transmembrane region" description="Helical" evidence="1">
    <location>
        <begin position="441"/>
        <end position="460"/>
    </location>
</feature>
<evidence type="ECO:0000256" key="1">
    <source>
        <dbReference type="SAM" id="Phobius"/>
    </source>
</evidence>
<gene>
    <name evidence="2" type="ORF">HCU74_12190</name>
</gene>
<evidence type="ECO:0008006" key="4">
    <source>
        <dbReference type="Google" id="ProtNLM"/>
    </source>
</evidence>
<sequence length="474" mass="52471">MPAKTIAWLLRWHMRIGMVVSVAIIGWGLSGMAHPILANFNPRPAAMSLPLEDFPTARLRSPVELVEGLELGVVSALRLVNWQRPVYRLESVAGVQWRDAITGEEIANGERDYAIMLARHYLGDSDSAVISVSRQHHFDGEYVFINRLLPVWKVVFQRDDGARVYVDTESGRLAAIVNDNKALATAFFRNVHSWVFIRNEALRHGLMLCFLAGGALVGIAGIVQYSLLRRRGRAGREGRSTPMKNWHRRLGIVVSLSVVTFTVSGSWHLLQKHNGAQVVGVEPWAFPLASMQIDWLQTGASVTQAELVSVGGQPYFRVWADRTLRYVHAGTGVELEVGEERHALELAAAYAGEPADAFAAEVVGVRTVNEFGGEYGFVNKRLPVIAVDRSDPAATSYYVEPRSGALAAVVRNSDRAEGWSFAWLHKWHFLDGLGKTTRDTVAAVFALGIALTFALGVALYGRRISRRRGQVQRR</sequence>
<reference evidence="2 3" key="1">
    <citation type="submission" date="2020-04" db="EMBL/GenBank/DDBJ databases">
        <authorList>
            <person name="Yoon J."/>
        </authorList>
    </citation>
    <scope>NUCLEOTIDE SEQUENCE [LARGE SCALE GENOMIC DNA]</scope>
    <source>
        <strain evidence="2 3">KMU-166</strain>
    </source>
</reference>
<keyword evidence="3" id="KW-1185">Reference proteome</keyword>
<dbReference type="RefSeq" id="WP_168450693.1">
    <property type="nucleotide sequence ID" value="NZ_JAAWWK010000004.1"/>
</dbReference>
<feature type="transmembrane region" description="Helical" evidence="1">
    <location>
        <begin position="205"/>
        <end position="228"/>
    </location>
</feature>
<protein>
    <recommendedName>
        <fullName evidence="4">PepSY-associated TM helix</fullName>
    </recommendedName>
</protein>
<dbReference type="EMBL" id="JAAWWK010000004">
    <property type="protein sequence ID" value="NKI18166.1"/>
    <property type="molecule type" value="Genomic_DNA"/>
</dbReference>
<proteinExistence type="predicted"/>
<evidence type="ECO:0000313" key="2">
    <source>
        <dbReference type="EMBL" id="NKI18166.1"/>
    </source>
</evidence>